<dbReference type="SMART" id="SM00614">
    <property type="entry name" value="ZnF_BED"/>
    <property type="match status" value="1"/>
</dbReference>
<evidence type="ECO:0000256" key="5">
    <source>
        <dbReference type="ARBA" id="ARBA00023015"/>
    </source>
</evidence>
<keyword evidence="4" id="KW-0862">Zinc</keyword>
<keyword evidence="8" id="KW-0539">Nucleus</keyword>
<evidence type="ECO:0000256" key="4">
    <source>
        <dbReference type="ARBA" id="ARBA00022833"/>
    </source>
</evidence>
<keyword evidence="7" id="KW-0804">Transcription</keyword>
<proteinExistence type="predicted"/>
<evidence type="ECO:0000259" key="11">
    <source>
        <dbReference type="PROSITE" id="PS50808"/>
    </source>
</evidence>
<dbReference type="SUPFAM" id="SSF53098">
    <property type="entry name" value="Ribonuclease H-like"/>
    <property type="match status" value="1"/>
</dbReference>
<evidence type="ECO:0000313" key="12">
    <source>
        <dbReference type="Ensembl" id="ENSCCRP00000045401.2"/>
    </source>
</evidence>
<reference evidence="12" key="1">
    <citation type="submission" date="2025-08" db="UniProtKB">
        <authorList>
            <consortium name="Ensembl"/>
        </authorList>
    </citation>
    <scope>IDENTIFICATION</scope>
</reference>
<evidence type="ECO:0000256" key="9">
    <source>
        <dbReference type="PROSITE-ProRule" id="PRU00027"/>
    </source>
</evidence>
<dbReference type="GO" id="GO:0003677">
    <property type="term" value="F:DNA binding"/>
    <property type="evidence" value="ECO:0007669"/>
    <property type="project" value="UniProtKB-KW"/>
</dbReference>
<dbReference type="InterPro" id="IPR012337">
    <property type="entry name" value="RNaseH-like_sf"/>
</dbReference>
<dbReference type="PANTHER" id="PTHR46481:SF9">
    <property type="entry name" value="ZINC FINGER BED DOMAIN-CONTAINING PROTEIN 1-LIKE"/>
    <property type="match status" value="1"/>
</dbReference>
<dbReference type="PANTHER" id="PTHR46481">
    <property type="entry name" value="ZINC FINGER BED DOMAIN-CONTAINING PROTEIN 4"/>
    <property type="match status" value="1"/>
</dbReference>
<evidence type="ECO:0000256" key="6">
    <source>
        <dbReference type="ARBA" id="ARBA00023125"/>
    </source>
</evidence>
<name>A0A8C1CCK3_CYPCA</name>
<sequence length="625" mass="70945">MLEPPVGERSDLFHLILNRYKMPKTSAVWEHFKLSEDDKTKAVCQICDLKLAYHNSTTSLKNHLSSVHPQVSQPSTCSTKPKTSQQILQFRKPLTEKRKREITDAIVEFVAMDMRPVNVVEGEGFRKLMKIMEPDYTVPNRSSISNTLSLKYSDLRGQIYALVEKATALSFTTDIWTSVSMEAYMAVTCHFITQEWELSAFVLETKAFESSHTGVNIAQQLGDAADAFAIPNYKRIAVVHDNASNMKLCTETLNKEPEKWGTVQGVCCSGHTLQLCINEALKLDRIRRTVSAARNLVGHFKKSAKATAALKEKQTQQNVVQHKLIQDVATRWNSTYEMLNRLVEQRWPVTAVLSDPSITKKGNRTLDLTGDQWKLAQETSELLGPLLTLTELLSQEANLSLSATVPMLFNLKKRHLSPEEDDSPAIREMKNTLVKEIDSRWELLNLEPTSIYLLSSALDVRFKHLKFLEDEKKDLVYIEVVRLAEHLHQQQIVRKGEELSASHGEEETDAPPPPAKKKQQEISMLMQADDEEEEERGDSAKTEMEQYLRDATKLQSGPLAWWKQNSDRYPKLAFAAKHLLCVPATSTPSERIFSKAGYIVNKTRSSLLPENVDKLIFLAHNMKRV</sequence>
<dbReference type="InterPro" id="IPR008906">
    <property type="entry name" value="HATC_C_dom"/>
</dbReference>
<dbReference type="Proteomes" id="UP001108240">
    <property type="component" value="Unplaced"/>
</dbReference>
<evidence type="ECO:0000256" key="8">
    <source>
        <dbReference type="ARBA" id="ARBA00023242"/>
    </source>
</evidence>
<keyword evidence="5" id="KW-0805">Transcription regulation</keyword>
<dbReference type="OMA" id="ANDIGCA"/>
<dbReference type="GeneTree" id="ENSGT00940000158431"/>
<feature type="compositionally biased region" description="Basic and acidic residues" evidence="10">
    <location>
        <begin position="494"/>
        <end position="505"/>
    </location>
</feature>
<keyword evidence="3 9" id="KW-0863">Zinc-finger</keyword>
<evidence type="ECO:0000256" key="1">
    <source>
        <dbReference type="ARBA" id="ARBA00004123"/>
    </source>
</evidence>
<evidence type="ECO:0000256" key="2">
    <source>
        <dbReference type="ARBA" id="ARBA00022723"/>
    </source>
</evidence>
<dbReference type="Ensembl" id="ENSCCRT00000049227.2">
    <property type="protein sequence ID" value="ENSCCRP00000045401.2"/>
    <property type="gene ID" value="ENSCCRG00000024254.2"/>
</dbReference>
<comment type="subcellular location">
    <subcellularLocation>
        <location evidence="1">Nucleus</location>
    </subcellularLocation>
</comment>
<dbReference type="InterPro" id="IPR036236">
    <property type="entry name" value="Znf_C2H2_sf"/>
</dbReference>
<evidence type="ECO:0000256" key="3">
    <source>
        <dbReference type="ARBA" id="ARBA00022771"/>
    </source>
</evidence>
<dbReference type="Pfam" id="PF02892">
    <property type="entry name" value="zf-BED"/>
    <property type="match status" value="1"/>
</dbReference>
<dbReference type="InterPro" id="IPR052035">
    <property type="entry name" value="ZnF_BED_domain_contain"/>
</dbReference>
<organism evidence="12 13">
    <name type="scientific">Cyprinus carpio carpio</name>
    <dbReference type="NCBI Taxonomy" id="630221"/>
    <lineage>
        <taxon>Eukaryota</taxon>
        <taxon>Metazoa</taxon>
        <taxon>Chordata</taxon>
        <taxon>Craniata</taxon>
        <taxon>Vertebrata</taxon>
        <taxon>Euteleostomi</taxon>
        <taxon>Actinopterygii</taxon>
        <taxon>Neopterygii</taxon>
        <taxon>Teleostei</taxon>
        <taxon>Ostariophysi</taxon>
        <taxon>Cypriniformes</taxon>
        <taxon>Cyprinidae</taxon>
        <taxon>Cyprininae</taxon>
        <taxon>Cyprinus</taxon>
    </lineage>
</organism>
<dbReference type="Gene3D" id="1.10.10.1070">
    <property type="entry name" value="Zinc finger, BED domain-containing"/>
    <property type="match status" value="1"/>
</dbReference>
<dbReference type="Pfam" id="PF05699">
    <property type="entry name" value="Dimer_Tnp_hAT"/>
    <property type="match status" value="1"/>
</dbReference>
<dbReference type="GO" id="GO:0046983">
    <property type="term" value="F:protein dimerization activity"/>
    <property type="evidence" value="ECO:0007669"/>
    <property type="project" value="InterPro"/>
</dbReference>
<feature type="domain" description="BED-type" evidence="11">
    <location>
        <begin position="23"/>
        <end position="75"/>
    </location>
</feature>
<dbReference type="GO" id="GO:0008270">
    <property type="term" value="F:zinc ion binding"/>
    <property type="evidence" value="ECO:0007669"/>
    <property type="project" value="UniProtKB-KW"/>
</dbReference>
<feature type="region of interest" description="Disordered" evidence="10">
    <location>
        <begin position="494"/>
        <end position="543"/>
    </location>
</feature>
<keyword evidence="2" id="KW-0479">Metal-binding</keyword>
<evidence type="ECO:0000313" key="13">
    <source>
        <dbReference type="Proteomes" id="UP001108240"/>
    </source>
</evidence>
<evidence type="ECO:0000256" key="10">
    <source>
        <dbReference type="SAM" id="MobiDB-lite"/>
    </source>
</evidence>
<dbReference type="SUPFAM" id="SSF57667">
    <property type="entry name" value="beta-beta-alpha zinc fingers"/>
    <property type="match status" value="1"/>
</dbReference>
<accession>A0A8C1CCK3</accession>
<evidence type="ECO:0000256" key="7">
    <source>
        <dbReference type="ARBA" id="ARBA00023163"/>
    </source>
</evidence>
<dbReference type="SUPFAM" id="SSF140996">
    <property type="entry name" value="Hermes dimerisation domain"/>
    <property type="match status" value="1"/>
</dbReference>
<keyword evidence="13" id="KW-1185">Reference proteome</keyword>
<dbReference type="InterPro" id="IPR003656">
    <property type="entry name" value="Znf_BED"/>
</dbReference>
<reference evidence="12" key="2">
    <citation type="submission" date="2025-09" db="UniProtKB">
        <authorList>
            <consortium name="Ensembl"/>
        </authorList>
    </citation>
    <scope>IDENTIFICATION</scope>
</reference>
<dbReference type="GO" id="GO:0005634">
    <property type="term" value="C:nucleus"/>
    <property type="evidence" value="ECO:0007669"/>
    <property type="project" value="UniProtKB-SubCell"/>
</dbReference>
<dbReference type="PROSITE" id="PS50808">
    <property type="entry name" value="ZF_BED"/>
    <property type="match status" value="1"/>
</dbReference>
<protein>
    <recommendedName>
        <fullName evidence="11">BED-type domain-containing protein</fullName>
    </recommendedName>
</protein>
<keyword evidence="6" id="KW-0238">DNA-binding</keyword>
<dbReference type="AlphaFoldDB" id="A0A8C1CCK3"/>